<comment type="caution">
    <text evidence="1">The sequence shown here is derived from an EMBL/GenBank/DDBJ whole genome shotgun (WGS) entry which is preliminary data.</text>
</comment>
<protein>
    <submittedName>
        <fullName evidence="1">Uncharacterized protein DUF3866</fullName>
    </submittedName>
</protein>
<dbReference type="InterPro" id="IPR024479">
    <property type="entry name" value="DUF3866"/>
</dbReference>
<organism evidence="1 2">
    <name type="scientific">Desulfallas thermosapovorans DSM 6562</name>
    <dbReference type="NCBI Taxonomy" id="1121431"/>
    <lineage>
        <taxon>Bacteria</taxon>
        <taxon>Bacillati</taxon>
        <taxon>Bacillota</taxon>
        <taxon>Clostridia</taxon>
        <taxon>Eubacteriales</taxon>
        <taxon>Desulfallaceae</taxon>
        <taxon>Desulfallas</taxon>
    </lineage>
</organism>
<reference evidence="1 2" key="1">
    <citation type="submission" date="2019-07" db="EMBL/GenBank/DDBJ databases">
        <title>Genomic Encyclopedia of Type Strains, Phase I: the one thousand microbial genomes (KMG-I) project.</title>
        <authorList>
            <person name="Kyrpides N."/>
        </authorList>
    </citation>
    <scope>NUCLEOTIDE SEQUENCE [LARGE SCALE GENOMIC DNA]</scope>
    <source>
        <strain evidence="1 2">DSM 6562</strain>
    </source>
</reference>
<proteinExistence type="predicted"/>
<keyword evidence="2" id="KW-1185">Reference proteome</keyword>
<dbReference type="EMBL" id="VNHM01000007">
    <property type="protein sequence ID" value="TYO95600.1"/>
    <property type="molecule type" value="Genomic_DNA"/>
</dbReference>
<evidence type="ECO:0000313" key="2">
    <source>
        <dbReference type="Proteomes" id="UP000323166"/>
    </source>
</evidence>
<evidence type="ECO:0000313" key="1">
    <source>
        <dbReference type="EMBL" id="TYO95600.1"/>
    </source>
</evidence>
<gene>
    <name evidence="1" type="ORF">LX24_01562</name>
</gene>
<accession>A0A5S4ZU31</accession>
<dbReference type="AlphaFoldDB" id="A0A5S4ZU31"/>
<dbReference type="Proteomes" id="UP000323166">
    <property type="component" value="Unassembled WGS sequence"/>
</dbReference>
<dbReference type="RefSeq" id="WP_166511574.1">
    <property type="nucleotide sequence ID" value="NZ_VNHM01000007.1"/>
</dbReference>
<dbReference type="Pfam" id="PF12982">
    <property type="entry name" value="DUF3866"/>
    <property type="match status" value="1"/>
</dbReference>
<name>A0A5S4ZU31_9FIRM</name>
<sequence length="369" mass="38925">MIRIRQGRVTGVKARRGDITEITVQIPGEPEGKAYNYDLLTGPVKTGDTVVLNTTAVSKNLGTGGAHFVMANVTIPPREAREPGHIMKLRYSPCQVKVLAAEEPDSPDAEIIKNTTSLDGVPVVVGTLHSMLAPAAAGAKAVTGGRARVVYVMTDGAALPLPLSNLVRELREKGLVDATITCGHAFGGDWECINIYTALLTAKAVARADVIIVAMGPGIVGTGSPLGFTGVEQGEIINAVNILGGQPVAIPRISFADPRERHRGLSHHTVTALGKIALTPCTVVLPRLRDPEQNTLILEQLSHAWPGDKHRQALEDGHPALAELKRREIKVTSMGRTPKDDPAFFLSAGAAGIYAAKLAVGTASNKGNQ</sequence>